<proteinExistence type="predicted"/>
<protein>
    <submittedName>
        <fullName evidence="1">Uncharacterized protein</fullName>
    </submittedName>
</protein>
<evidence type="ECO:0000313" key="1">
    <source>
        <dbReference type="EMBL" id="OMH80146.1"/>
    </source>
</evidence>
<feature type="non-terminal residue" evidence="1">
    <location>
        <position position="1"/>
    </location>
</feature>
<sequence>HCIAASTASPVVRTSIGCLRLPALFNTFTTCRTVDSCTFAGLISILVITTNTGIFSAIHSPKCSFAIPIIPALLPTTNIPYSGCPPASPNTVVRKYFSCPAKSWNTITFAARLHISFHSNFRSLLITSPLSRSNPITSIPILDVRPVSCSCLCRNILDLALPRPLSNLLRVSTPNTVDFPASTFPIIAIRTSTTSSTLSTLLRIK</sequence>
<organism evidence="1 2">
    <name type="scientific">Zancudomyces culisetae</name>
    <name type="common">Gut fungus</name>
    <name type="synonym">Smittium culisetae</name>
    <dbReference type="NCBI Taxonomy" id="1213189"/>
    <lineage>
        <taxon>Eukaryota</taxon>
        <taxon>Fungi</taxon>
        <taxon>Fungi incertae sedis</taxon>
        <taxon>Zoopagomycota</taxon>
        <taxon>Kickxellomycotina</taxon>
        <taxon>Harpellomycetes</taxon>
        <taxon>Harpellales</taxon>
        <taxon>Legeriomycetaceae</taxon>
        <taxon>Zancudomyces</taxon>
    </lineage>
</organism>
<comment type="caution">
    <text evidence="1">The sequence shown here is derived from an EMBL/GenBank/DDBJ whole genome shotgun (WGS) entry which is preliminary data.</text>
</comment>
<keyword evidence="2" id="KW-1185">Reference proteome</keyword>
<accession>A0A1R1PGP2</accession>
<name>A0A1R1PGP2_ZANCU</name>
<dbReference type="EMBL" id="LSSK01001295">
    <property type="protein sequence ID" value="OMH80146.1"/>
    <property type="molecule type" value="Genomic_DNA"/>
</dbReference>
<evidence type="ECO:0000313" key="2">
    <source>
        <dbReference type="Proteomes" id="UP000188320"/>
    </source>
</evidence>
<dbReference type="Proteomes" id="UP000188320">
    <property type="component" value="Unassembled WGS sequence"/>
</dbReference>
<gene>
    <name evidence="1" type="ORF">AX774_g6424</name>
</gene>
<reference evidence="2" key="1">
    <citation type="submission" date="2017-01" db="EMBL/GenBank/DDBJ databases">
        <authorList>
            <person name="Wang Y."/>
            <person name="White M."/>
            <person name="Kvist S."/>
            <person name="Moncalvo J.-M."/>
        </authorList>
    </citation>
    <scope>NUCLEOTIDE SEQUENCE [LARGE SCALE GENOMIC DNA]</scope>
    <source>
        <strain evidence="2">COL-18-3</strain>
    </source>
</reference>
<dbReference type="AlphaFoldDB" id="A0A1R1PGP2"/>